<dbReference type="PROSITE" id="PS00028">
    <property type="entry name" value="ZINC_FINGER_C2H2_1"/>
    <property type="match status" value="1"/>
</dbReference>
<comment type="caution">
    <text evidence="11">The sequence shown here is derived from an EMBL/GenBank/DDBJ whole genome shotgun (WGS) entry which is preliminary data.</text>
</comment>
<feature type="compositionally biased region" description="Polar residues" evidence="9">
    <location>
        <begin position="176"/>
        <end position="189"/>
    </location>
</feature>
<comment type="subcellular location">
    <subcellularLocation>
        <location evidence="1">Nucleus</location>
    </subcellularLocation>
</comment>
<evidence type="ECO:0000256" key="9">
    <source>
        <dbReference type="SAM" id="MobiDB-lite"/>
    </source>
</evidence>
<keyword evidence="4" id="KW-0862">Zinc</keyword>
<keyword evidence="3 8" id="KW-0863">Zinc-finger</keyword>
<name>A0A2P5D6A4_TREOI</name>
<keyword evidence="7" id="KW-0539">Nucleus</keyword>
<keyword evidence="5" id="KW-0805">Transcription regulation</keyword>
<evidence type="ECO:0000256" key="5">
    <source>
        <dbReference type="ARBA" id="ARBA00023015"/>
    </source>
</evidence>
<proteinExistence type="predicted"/>
<dbReference type="OrthoDB" id="780709at2759"/>
<dbReference type="GO" id="GO:0005634">
    <property type="term" value="C:nucleus"/>
    <property type="evidence" value="ECO:0007669"/>
    <property type="project" value="UniProtKB-SubCell"/>
</dbReference>
<sequence>MDSSSEQPNQENPDEAIPMIMSESDQDDHYHHDQHDQQSTAPVGGSSSSSSARSYECTFCKRGFSNAQALGGHMNIHRKDKAKLKQLVPRPFSLINHETQQQQQQRSLEIPRMLSSYSSPNPWFDLDKEGNTTRDDDDQVQGKSSDHAGRNSSSDPSDHHQLDLELRLGRERPDQDSSTPSNMATRKFF</sequence>
<dbReference type="Gene3D" id="3.30.160.60">
    <property type="entry name" value="Classic Zinc Finger"/>
    <property type="match status" value="1"/>
</dbReference>
<evidence type="ECO:0000259" key="10">
    <source>
        <dbReference type="PROSITE" id="PS50157"/>
    </source>
</evidence>
<keyword evidence="2" id="KW-0479">Metal-binding</keyword>
<dbReference type="AlphaFoldDB" id="A0A2P5D6A4"/>
<dbReference type="InterPro" id="IPR052426">
    <property type="entry name" value="Plant_dev_regulator"/>
</dbReference>
<dbReference type="Proteomes" id="UP000237000">
    <property type="component" value="Unassembled WGS sequence"/>
</dbReference>
<dbReference type="Pfam" id="PF13912">
    <property type="entry name" value="zf-C2H2_6"/>
    <property type="match status" value="1"/>
</dbReference>
<keyword evidence="12" id="KW-1185">Reference proteome</keyword>
<dbReference type="GO" id="GO:0008270">
    <property type="term" value="F:zinc ion binding"/>
    <property type="evidence" value="ECO:0007669"/>
    <property type="project" value="UniProtKB-KW"/>
</dbReference>
<feature type="region of interest" description="Disordered" evidence="9">
    <location>
        <begin position="1"/>
        <end position="52"/>
    </location>
</feature>
<dbReference type="InterPro" id="IPR013087">
    <property type="entry name" value="Znf_C2H2_type"/>
</dbReference>
<dbReference type="PANTHER" id="PTHR45801">
    <property type="entry name" value="OS07G0101800 PROTEIN"/>
    <property type="match status" value="1"/>
</dbReference>
<evidence type="ECO:0000256" key="8">
    <source>
        <dbReference type="PROSITE-ProRule" id="PRU00042"/>
    </source>
</evidence>
<evidence type="ECO:0000313" key="12">
    <source>
        <dbReference type="Proteomes" id="UP000237000"/>
    </source>
</evidence>
<dbReference type="InParanoid" id="A0A2P5D6A4"/>
<dbReference type="STRING" id="63057.A0A2P5D6A4"/>
<keyword evidence="6" id="KW-0804">Transcription</keyword>
<evidence type="ECO:0000256" key="3">
    <source>
        <dbReference type="ARBA" id="ARBA00022771"/>
    </source>
</evidence>
<evidence type="ECO:0000256" key="4">
    <source>
        <dbReference type="ARBA" id="ARBA00022833"/>
    </source>
</evidence>
<dbReference type="EMBL" id="JXTC01000292">
    <property type="protein sequence ID" value="PON68840.1"/>
    <property type="molecule type" value="Genomic_DNA"/>
</dbReference>
<feature type="domain" description="C2H2-type" evidence="10">
    <location>
        <begin position="55"/>
        <end position="82"/>
    </location>
</feature>
<evidence type="ECO:0000256" key="7">
    <source>
        <dbReference type="ARBA" id="ARBA00023242"/>
    </source>
</evidence>
<feature type="compositionally biased region" description="Basic and acidic residues" evidence="9">
    <location>
        <begin position="125"/>
        <end position="134"/>
    </location>
</feature>
<dbReference type="PANTHER" id="PTHR45801:SF111">
    <property type="entry name" value="C2H2 AND C2HC ZINC FINGERS SUPERFAMILY PROTEIN"/>
    <property type="match status" value="1"/>
</dbReference>
<dbReference type="InterPro" id="IPR036236">
    <property type="entry name" value="Znf_C2H2_sf"/>
</dbReference>
<accession>A0A2P5D6A4</accession>
<dbReference type="SUPFAM" id="SSF57667">
    <property type="entry name" value="beta-beta-alpha zinc fingers"/>
    <property type="match status" value="1"/>
</dbReference>
<evidence type="ECO:0000256" key="2">
    <source>
        <dbReference type="ARBA" id="ARBA00022723"/>
    </source>
</evidence>
<feature type="region of interest" description="Disordered" evidence="9">
    <location>
        <begin position="114"/>
        <end position="189"/>
    </location>
</feature>
<dbReference type="PROSITE" id="PS50157">
    <property type="entry name" value="ZINC_FINGER_C2H2_2"/>
    <property type="match status" value="1"/>
</dbReference>
<protein>
    <submittedName>
        <fullName evidence="11">Zinc finger transcription factor</fullName>
    </submittedName>
</protein>
<feature type="compositionally biased region" description="Basic and acidic residues" evidence="9">
    <location>
        <begin position="27"/>
        <end position="36"/>
    </location>
</feature>
<evidence type="ECO:0000256" key="6">
    <source>
        <dbReference type="ARBA" id="ARBA00023163"/>
    </source>
</evidence>
<gene>
    <name evidence="11" type="primary">TorZnF23</name>
    <name evidence="11" type="ORF">TorRG33x02_261220</name>
</gene>
<evidence type="ECO:0000313" key="11">
    <source>
        <dbReference type="EMBL" id="PON68840.1"/>
    </source>
</evidence>
<organism evidence="11 12">
    <name type="scientific">Trema orientale</name>
    <name type="common">Charcoal tree</name>
    <name type="synonym">Celtis orientalis</name>
    <dbReference type="NCBI Taxonomy" id="63057"/>
    <lineage>
        <taxon>Eukaryota</taxon>
        <taxon>Viridiplantae</taxon>
        <taxon>Streptophyta</taxon>
        <taxon>Embryophyta</taxon>
        <taxon>Tracheophyta</taxon>
        <taxon>Spermatophyta</taxon>
        <taxon>Magnoliopsida</taxon>
        <taxon>eudicotyledons</taxon>
        <taxon>Gunneridae</taxon>
        <taxon>Pentapetalae</taxon>
        <taxon>rosids</taxon>
        <taxon>fabids</taxon>
        <taxon>Rosales</taxon>
        <taxon>Cannabaceae</taxon>
        <taxon>Trema</taxon>
    </lineage>
</organism>
<feature type="compositionally biased region" description="Polar residues" evidence="9">
    <location>
        <begin position="1"/>
        <end position="11"/>
    </location>
</feature>
<reference evidence="12" key="1">
    <citation type="submission" date="2016-06" db="EMBL/GenBank/DDBJ databases">
        <title>Parallel loss of symbiosis genes in relatives of nitrogen-fixing non-legume Parasponia.</title>
        <authorList>
            <person name="Van Velzen R."/>
            <person name="Holmer R."/>
            <person name="Bu F."/>
            <person name="Rutten L."/>
            <person name="Van Zeijl A."/>
            <person name="Liu W."/>
            <person name="Santuari L."/>
            <person name="Cao Q."/>
            <person name="Sharma T."/>
            <person name="Shen D."/>
            <person name="Roswanjaya Y."/>
            <person name="Wardhani T."/>
            <person name="Kalhor M.S."/>
            <person name="Jansen J."/>
            <person name="Van den Hoogen J."/>
            <person name="Gungor B."/>
            <person name="Hartog M."/>
            <person name="Hontelez J."/>
            <person name="Verver J."/>
            <person name="Yang W.-C."/>
            <person name="Schijlen E."/>
            <person name="Repin R."/>
            <person name="Schilthuizen M."/>
            <person name="Schranz E."/>
            <person name="Heidstra R."/>
            <person name="Miyata K."/>
            <person name="Fedorova E."/>
            <person name="Kohlen W."/>
            <person name="Bisseling T."/>
            <person name="Smit S."/>
            <person name="Geurts R."/>
        </authorList>
    </citation>
    <scope>NUCLEOTIDE SEQUENCE [LARGE SCALE GENOMIC DNA]</scope>
    <source>
        <strain evidence="12">cv. RG33-2</strain>
    </source>
</reference>
<evidence type="ECO:0000256" key="1">
    <source>
        <dbReference type="ARBA" id="ARBA00004123"/>
    </source>
</evidence>
<dbReference type="SMART" id="SM00355">
    <property type="entry name" value="ZnF_C2H2"/>
    <property type="match status" value="1"/>
</dbReference>
<feature type="compositionally biased region" description="Basic and acidic residues" evidence="9">
    <location>
        <begin position="156"/>
        <end position="175"/>
    </location>
</feature>